<dbReference type="SMART" id="SM00898">
    <property type="entry name" value="Fapy_DNA_glyco"/>
    <property type="match status" value="1"/>
</dbReference>
<dbReference type="Gene3D" id="3.20.190.10">
    <property type="entry name" value="MutM-like, N-terminal"/>
    <property type="match status" value="1"/>
</dbReference>
<keyword evidence="3" id="KW-0479">Metal-binding</keyword>
<dbReference type="SUPFAM" id="SSF57716">
    <property type="entry name" value="Glucocorticoid receptor-like (DNA-binding domain)"/>
    <property type="match status" value="1"/>
</dbReference>
<evidence type="ECO:0000256" key="2">
    <source>
        <dbReference type="ARBA" id="ARBA00012720"/>
    </source>
</evidence>
<proteinExistence type="inferred from homology"/>
<feature type="domain" description="FPG-type" evidence="14">
    <location>
        <begin position="222"/>
        <end position="267"/>
    </location>
</feature>
<dbReference type="SUPFAM" id="SSF81624">
    <property type="entry name" value="N-terminal domain of MutM-like DNA repair proteins"/>
    <property type="match status" value="1"/>
</dbReference>
<comment type="similarity">
    <text evidence="1">Belongs to the FPG family.</text>
</comment>
<comment type="caution">
    <text evidence="15">The sequence shown here is derived from an EMBL/GenBank/DDBJ whole genome shotgun (WGS) entry which is preliminary data.</text>
</comment>
<dbReference type="GO" id="GO:0003684">
    <property type="term" value="F:damaged DNA binding"/>
    <property type="evidence" value="ECO:0007669"/>
    <property type="project" value="InterPro"/>
</dbReference>
<evidence type="ECO:0000256" key="8">
    <source>
        <dbReference type="ARBA" id="ARBA00023125"/>
    </source>
</evidence>
<evidence type="ECO:0000256" key="1">
    <source>
        <dbReference type="ARBA" id="ARBA00009409"/>
    </source>
</evidence>
<dbReference type="InterPro" id="IPR010979">
    <property type="entry name" value="Ribosomal_uS13-like_H2TH"/>
</dbReference>
<dbReference type="AlphaFoldDB" id="A0A9X3LZE6"/>
<dbReference type="CDD" id="cd08971">
    <property type="entry name" value="AcNei2_N"/>
    <property type="match status" value="1"/>
</dbReference>
<organism evidence="15 16">
    <name type="scientific">Corynebacterium yonathiae</name>
    <dbReference type="NCBI Taxonomy" id="2913504"/>
    <lineage>
        <taxon>Bacteria</taxon>
        <taxon>Bacillati</taxon>
        <taxon>Actinomycetota</taxon>
        <taxon>Actinomycetes</taxon>
        <taxon>Mycobacteriales</taxon>
        <taxon>Corynebacteriaceae</taxon>
        <taxon>Corynebacterium</taxon>
    </lineage>
</organism>
<keyword evidence="10" id="KW-0456">Lyase</keyword>
<dbReference type="SUPFAM" id="SSF46946">
    <property type="entry name" value="S13-like H2TH domain"/>
    <property type="match status" value="1"/>
</dbReference>
<dbReference type="Pfam" id="PF01149">
    <property type="entry name" value="Fapy_DNA_glyco"/>
    <property type="match status" value="1"/>
</dbReference>
<evidence type="ECO:0000313" key="15">
    <source>
        <dbReference type="EMBL" id="MCZ9296819.1"/>
    </source>
</evidence>
<evidence type="ECO:0000256" key="4">
    <source>
        <dbReference type="ARBA" id="ARBA00022763"/>
    </source>
</evidence>
<keyword evidence="12" id="KW-0326">Glycosidase</keyword>
<keyword evidence="5 13" id="KW-0863">Zinc-finger</keyword>
<keyword evidence="8" id="KW-0238">DNA-binding</keyword>
<evidence type="ECO:0000256" key="6">
    <source>
        <dbReference type="ARBA" id="ARBA00022801"/>
    </source>
</evidence>
<evidence type="ECO:0000256" key="10">
    <source>
        <dbReference type="ARBA" id="ARBA00023239"/>
    </source>
</evidence>
<gene>
    <name evidence="15" type="ORF">L8V22_09705</name>
</gene>
<dbReference type="EMBL" id="JAKMUZ010000019">
    <property type="protein sequence ID" value="MCZ9296819.1"/>
    <property type="molecule type" value="Genomic_DNA"/>
</dbReference>
<dbReference type="GO" id="GO:0000703">
    <property type="term" value="F:oxidized pyrimidine nucleobase lesion DNA N-glycosylase activity"/>
    <property type="evidence" value="ECO:0007669"/>
    <property type="project" value="TreeGrafter"/>
</dbReference>
<keyword evidence="9" id="KW-0234">DNA repair</keyword>
<protein>
    <recommendedName>
        <fullName evidence="2">DNA-(apurinic or apyrimidinic site) lyase</fullName>
        <ecNumber evidence="2">4.2.99.18</ecNumber>
    </recommendedName>
</protein>
<evidence type="ECO:0000256" key="7">
    <source>
        <dbReference type="ARBA" id="ARBA00022833"/>
    </source>
</evidence>
<dbReference type="InterPro" id="IPR012319">
    <property type="entry name" value="FPG_cat"/>
</dbReference>
<evidence type="ECO:0000259" key="14">
    <source>
        <dbReference type="PROSITE" id="PS51066"/>
    </source>
</evidence>
<accession>A0A9X3LZE6</accession>
<dbReference type="Pfam" id="PF06831">
    <property type="entry name" value="H2TH"/>
    <property type="match status" value="1"/>
</dbReference>
<sequence>MPEGDSVLQLSNRLQFMAGREVTGCSVRVPRYATVHLDGMVCERVWPYGKHLFMQFDQTIVHTHLKMEGTWAIHYAGDRWRKPGHTARIVLQLANSPRDIEVVGHQLGFVDIYPADQYHQRIAHLGPDILDPDWDREEALRRLNNRPQRAIGAALLDQKVVAGIGNEYRAEACFLAGVHPATPVSAVDTARILDISRRIMWANRTSPVRVTTGVRRAGETTYVFGRNRKRCRRCGTFITKGALGGVDAGGDEGELERIIWWCPHCQPLHPAK</sequence>
<dbReference type="SMART" id="SM01232">
    <property type="entry name" value="H2TH"/>
    <property type="match status" value="1"/>
</dbReference>
<dbReference type="Gene3D" id="1.10.8.50">
    <property type="match status" value="1"/>
</dbReference>
<dbReference type="RefSeq" id="WP_238801973.1">
    <property type="nucleotide sequence ID" value="NZ_JAKMUZ010000019.1"/>
</dbReference>
<dbReference type="InterPro" id="IPR035937">
    <property type="entry name" value="FPG_N"/>
</dbReference>
<dbReference type="GO" id="GO:0008270">
    <property type="term" value="F:zinc ion binding"/>
    <property type="evidence" value="ECO:0007669"/>
    <property type="project" value="UniProtKB-KW"/>
</dbReference>
<keyword evidence="6" id="KW-0378">Hydrolase</keyword>
<dbReference type="GO" id="GO:0140078">
    <property type="term" value="F:class I DNA-(apurinic or apyrimidinic site) endonuclease activity"/>
    <property type="evidence" value="ECO:0007669"/>
    <property type="project" value="UniProtKB-EC"/>
</dbReference>
<reference evidence="15" key="1">
    <citation type="submission" date="2022-02" db="EMBL/GenBank/DDBJ databases">
        <title>Corynebacterium sp. from urogenital microbiome.</title>
        <authorList>
            <person name="Cappelli E.A."/>
            <person name="Ribeiro T.G."/>
            <person name="Peixe L."/>
        </authorList>
    </citation>
    <scope>NUCLEOTIDE SEQUENCE</scope>
    <source>
        <strain evidence="15">C21Ua_68</strain>
    </source>
</reference>
<dbReference type="GO" id="GO:0006284">
    <property type="term" value="P:base-excision repair"/>
    <property type="evidence" value="ECO:0007669"/>
    <property type="project" value="InterPro"/>
</dbReference>
<dbReference type="InterPro" id="IPR044090">
    <property type="entry name" value="Nei2_N"/>
</dbReference>
<keyword evidence="4" id="KW-0227">DNA damage</keyword>
<dbReference type="PANTHER" id="PTHR42697:SF1">
    <property type="entry name" value="ENDONUCLEASE 8"/>
    <property type="match status" value="1"/>
</dbReference>
<dbReference type="Proteomes" id="UP001146439">
    <property type="component" value="Unassembled WGS sequence"/>
</dbReference>
<evidence type="ECO:0000256" key="11">
    <source>
        <dbReference type="ARBA" id="ARBA00023268"/>
    </source>
</evidence>
<dbReference type="EC" id="4.2.99.18" evidence="2"/>
<keyword evidence="11" id="KW-0511">Multifunctional enzyme</keyword>
<name>A0A9X3LZE6_9CORY</name>
<dbReference type="InterPro" id="IPR000214">
    <property type="entry name" value="Znf_DNA_glyclase/AP_lyase"/>
</dbReference>
<dbReference type="PANTHER" id="PTHR42697">
    <property type="entry name" value="ENDONUCLEASE 8"/>
    <property type="match status" value="1"/>
</dbReference>
<evidence type="ECO:0000256" key="5">
    <source>
        <dbReference type="ARBA" id="ARBA00022771"/>
    </source>
</evidence>
<dbReference type="InterPro" id="IPR015886">
    <property type="entry name" value="H2TH_FPG"/>
</dbReference>
<evidence type="ECO:0000313" key="16">
    <source>
        <dbReference type="Proteomes" id="UP001146439"/>
    </source>
</evidence>
<evidence type="ECO:0000256" key="12">
    <source>
        <dbReference type="ARBA" id="ARBA00023295"/>
    </source>
</evidence>
<dbReference type="PROSITE" id="PS51066">
    <property type="entry name" value="ZF_FPG_2"/>
    <property type="match status" value="1"/>
</dbReference>
<evidence type="ECO:0000256" key="9">
    <source>
        <dbReference type="ARBA" id="ARBA00023204"/>
    </source>
</evidence>
<evidence type="ECO:0000256" key="3">
    <source>
        <dbReference type="ARBA" id="ARBA00022723"/>
    </source>
</evidence>
<keyword evidence="7" id="KW-0862">Zinc</keyword>
<evidence type="ECO:0000256" key="13">
    <source>
        <dbReference type="PROSITE-ProRule" id="PRU00391"/>
    </source>
</evidence>